<feature type="region of interest" description="Disordered" evidence="1">
    <location>
        <begin position="85"/>
        <end position="108"/>
    </location>
</feature>
<accession>A0A4Y7PNI8</accession>
<gene>
    <name evidence="2" type="ORF">BD410DRAFT_795083</name>
</gene>
<evidence type="ECO:0000313" key="3">
    <source>
        <dbReference type="Proteomes" id="UP000294933"/>
    </source>
</evidence>
<dbReference type="AlphaFoldDB" id="A0A4Y7PNI8"/>
<keyword evidence="3" id="KW-1185">Reference proteome</keyword>
<protein>
    <submittedName>
        <fullName evidence="2">Uncharacterized protein</fullName>
    </submittedName>
</protein>
<dbReference type="EMBL" id="ML170237">
    <property type="protein sequence ID" value="TDL16688.1"/>
    <property type="molecule type" value="Genomic_DNA"/>
</dbReference>
<proteinExistence type="predicted"/>
<reference evidence="2 3" key="1">
    <citation type="submission" date="2018-06" db="EMBL/GenBank/DDBJ databases">
        <title>A transcriptomic atlas of mushroom development highlights an independent origin of complex multicellularity.</title>
        <authorList>
            <consortium name="DOE Joint Genome Institute"/>
            <person name="Krizsan K."/>
            <person name="Almasi E."/>
            <person name="Merenyi Z."/>
            <person name="Sahu N."/>
            <person name="Viragh M."/>
            <person name="Koszo T."/>
            <person name="Mondo S."/>
            <person name="Kiss B."/>
            <person name="Balint B."/>
            <person name="Kues U."/>
            <person name="Barry K."/>
            <person name="Hegedus J.C."/>
            <person name="Henrissat B."/>
            <person name="Johnson J."/>
            <person name="Lipzen A."/>
            <person name="Ohm R."/>
            <person name="Nagy I."/>
            <person name="Pangilinan J."/>
            <person name="Yan J."/>
            <person name="Xiong Y."/>
            <person name="Grigoriev I.V."/>
            <person name="Hibbett D.S."/>
            <person name="Nagy L.G."/>
        </authorList>
    </citation>
    <scope>NUCLEOTIDE SEQUENCE [LARGE SCALE GENOMIC DNA]</scope>
    <source>
        <strain evidence="2 3">SZMC22713</strain>
    </source>
</reference>
<name>A0A4Y7PNI8_9AGAM</name>
<organism evidence="2 3">
    <name type="scientific">Rickenella mellea</name>
    <dbReference type="NCBI Taxonomy" id="50990"/>
    <lineage>
        <taxon>Eukaryota</taxon>
        <taxon>Fungi</taxon>
        <taxon>Dikarya</taxon>
        <taxon>Basidiomycota</taxon>
        <taxon>Agaricomycotina</taxon>
        <taxon>Agaricomycetes</taxon>
        <taxon>Hymenochaetales</taxon>
        <taxon>Rickenellaceae</taxon>
        <taxon>Rickenella</taxon>
    </lineage>
</organism>
<dbReference type="Proteomes" id="UP000294933">
    <property type="component" value="Unassembled WGS sequence"/>
</dbReference>
<evidence type="ECO:0000256" key="1">
    <source>
        <dbReference type="SAM" id="MobiDB-lite"/>
    </source>
</evidence>
<evidence type="ECO:0000313" key="2">
    <source>
        <dbReference type="EMBL" id="TDL16688.1"/>
    </source>
</evidence>
<sequence>MHVTPDVSSRTCKSATTSLVLNHHHLLYLLCPLPSALCPLPVCPLSVCPLSLSSVRSRPVIHRRRQRSECSRCDSDASSYYEYEAIPTPSPHTRDGGHTTNISNEHRLEPPIGRHDLQLFQHCDGALAQDTHPSPFSVHIMRVSEHIRPNKFAHQASWACGRDLPPHFTRST</sequence>
<dbReference type="VEuPathDB" id="FungiDB:BD410DRAFT_795083"/>